<feature type="repeat" description="ANK" evidence="1">
    <location>
        <begin position="38"/>
        <end position="70"/>
    </location>
</feature>
<dbReference type="PANTHER" id="PTHR34706">
    <property type="entry name" value="SLR1338 PROTEIN"/>
    <property type="match status" value="1"/>
</dbReference>
<organism evidence="3 4">
    <name type="scientific">Xylaria bambusicola</name>
    <dbReference type="NCBI Taxonomy" id="326684"/>
    <lineage>
        <taxon>Eukaryota</taxon>
        <taxon>Fungi</taxon>
        <taxon>Dikarya</taxon>
        <taxon>Ascomycota</taxon>
        <taxon>Pezizomycotina</taxon>
        <taxon>Sordariomycetes</taxon>
        <taxon>Xylariomycetidae</taxon>
        <taxon>Xylariales</taxon>
        <taxon>Xylariaceae</taxon>
        <taxon>Xylaria</taxon>
    </lineage>
</organism>
<gene>
    <name evidence="3" type="ORF">RRF57_006151</name>
</gene>
<evidence type="ECO:0000256" key="2">
    <source>
        <dbReference type="SAM" id="MobiDB-lite"/>
    </source>
</evidence>
<dbReference type="Proteomes" id="UP001305414">
    <property type="component" value="Unassembled WGS sequence"/>
</dbReference>
<dbReference type="Gene3D" id="1.25.40.20">
    <property type="entry name" value="Ankyrin repeat-containing domain"/>
    <property type="match status" value="1"/>
</dbReference>
<accession>A0AAN7UPR6</accession>
<dbReference type="EMBL" id="JAWHQM010000016">
    <property type="protein sequence ID" value="KAK5630436.1"/>
    <property type="molecule type" value="Genomic_DNA"/>
</dbReference>
<keyword evidence="4" id="KW-1185">Reference proteome</keyword>
<dbReference type="InterPro" id="IPR002110">
    <property type="entry name" value="Ankyrin_rpt"/>
</dbReference>
<feature type="repeat" description="ANK" evidence="1">
    <location>
        <begin position="110"/>
        <end position="142"/>
    </location>
</feature>
<dbReference type="Pfam" id="PF00023">
    <property type="entry name" value="Ank"/>
    <property type="match status" value="1"/>
</dbReference>
<dbReference type="SMART" id="SM00248">
    <property type="entry name" value="ANK"/>
    <property type="match status" value="3"/>
</dbReference>
<dbReference type="PROSITE" id="PS50297">
    <property type="entry name" value="ANK_REP_REGION"/>
    <property type="match status" value="2"/>
</dbReference>
<dbReference type="Pfam" id="PF12796">
    <property type="entry name" value="Ank_2"/>
    <property type="match status" value="1"/>
</dbReference>
<dbReference type="AlphaFoldDB" id="A0AAN7UPR6"/>
<sequence length="555" mass="61598">MSNIWDDAGAIPPVLDERKLEIYSRENPDIINAQEPGSGLTPLAKAILAGSVKTVKLLLDSGASPDTKMRDGRTPMYLAADASQNRARFIQLLLAKNPATFDDAGPDFVQNNTPLMAAVKRDDPDAVKLLVERGASKEKKNAAGKTPNDLVNESKPKSDEVKSALAIIPSKGVGGLMTYIKGWVLPVLAFFGLFRPLADIFDAAARAFFGIREDGPLPGEDVSEPSTPEEFKKNLENMVARSPRGGLERFFPPGDPYVQQVAEKAAELKNDPNNLLNSPAQIDALAKLALYQPVLYCGKSSHSTCVNETNIKSGTRVDDSGSMWNEDNGPGTNKGDRWQSQIELSRKITDITTRAVPNHRGCHLRFINRDTPDSNNLDGAAIRQIFNDYGRGTGWTPIGTMLRKHVLDQLVYKDLDSGALIKRPFLVMCITDGFPTQERAMEGTTPGPEDANQNQDADRFRKEVRKCGQLLESKDYKREVVRFSISRIGNITDWEDKAEADKFWDGLRSDDMIQDVLYMTEDILDEKFHAKKDQKELEIWLLTTLLAPMQSLLNY</sequence>
<dbReference type="PANTHER" id="PTHR34706:SF3">
    <property type="entry name" value="ANKYRIN REPEAT PROTEIN (AFU_ORTHOLOGUE AFUA_7G06200)"/>
    <property type="match status" value="1"/>
</dbReference>
<proteinExistence type="predicted"/>
<keyword evidence="1" id="KW-0040">ANK repeat</keyword>
<feature type="region of interest" description="Disordered" evidence="2">
    <location>
        <begin position="137"/>
        <end position="156"/>
    </location>
</feature>
<evidence type="ECO:0000313" key="3">
    <source>
        <dbReference type="EMBL" id="KAK5630436.1"/>
    </source>
</evidence>
<reference evidence="3 4" key="1">
    <citation type="submission" date="2023-10" db="EMBL/GenBank/DDBJ databases">
        <title>Draft genome sequence of Xylaria bambusicola isolate GMP-LS, the root and basal stem rot pathogen of sugarcane in Indonesia.</title>
        <authorList>
            <person name="Selvaraj P."/>
            <person name="Muralishankar V."/>
            <person name="Muruganantham S."/>
            <person name="Sp S."/>
            <person name="Haryani S."/>
            <person name="Lau K.J.X."/>
            <person name="Naqvi N.I."/>
        </authorList>
    </citation>
    <scope>NUCLEOTIDE SEQUENCE [LARGE SCALE GENOMIC DNA]</scope>
    <source>
        <strain evidence="3">GMP-LS</strain>
    </source>
</reference>
<dbReference type="InterPro" id="IPR036770">
    <property type="entry name" value="Ankyrin_rpt-contain_sf"/>
</dbReference>
<protein>
    <recommendedName>
        <fullName evidence="5">Ankyrin repeat protein</fullName>
    </recommendedName>
</protein>
<evidence type="ECO:0000313" key="4">
    <source>
        <dbReference type="Proteomes" id="UP001305414"/>
    </source>
</evidence>
<dbReference type="PROSITE" id="PS50088">
    <property type="entry name" value="ANK_REPEAT"/>
    <property type="match status" value="2"/>
</dbReference>
<name>A0AAN7UPR6_9PEZI</name>
<evidence type="ECO:0000256" key="1">
    <source>
        <dbReference type="PROSITE-ProRule" id="PRU00023"/>
    </source>
</evidence>
<feature type="region of interest" description="Disordered" evidence="2">
    <location>
        <begin position="316"/>
        <end position="335"/>
    </location>
</feature>
<evidence type="ECO:0008006" key="5">
    <source>
        <dbReference type="Google" id="ProtNLM"/>
    </source>
</evidence>
<comment type="caution">
    <text evidence="3">The sequence shown here is derived from an EMBL/GenBank/DDBJ whole genome shotgun (WGS) entry which is preliminary data.</text>
</comment>
<dbReference type="SUPFAM" id="SSF48403">
    <property type="entry name" value="Ankyrin repeat"/>
    <property type="match status" value="1"/>
</dbReference>